<dbReference type="OMA" id="WTINDQA"/>
<dbReference type="Proteomes" id="UP000015101">
    <property type="component" value="Unassembled WGS sequence"/>
</dbReference>
<dbReference type="InterPro" id="IPR001214">
    <property type="entry name" value="SET_dom"/>
</dbReference>
<proteinExistence type="predicted"/>
<dbReference type="HOGENOM" id="CLU_052240_0_0_1"/>
<protein>
    <submittedName>
        <fullName evidence="11 12">Uncharacterized protein</fullName>
    </submittedName>
</protein>
<keyword evidence="6" id="KW-0804">Transcription</keyword>
<dbReference type="STRING" id="6412.T1EDU6"/>
<evidence type="ECO:0000313" key="12">
    <source>
        <dbReference type="EnsemblMetazoa" id="HelroP105412"/>
    </source>
</evidence>
<dbReference type="SMART" id="SM00355">
    <property type="entry name" value="ZnF_C2H2"/>
    <property type="match status" value="2"/>
</dbReference>
<evidence type="ECO:0000256" key="8">
    <source>
        <dbReference type="SAM" id="MobiDB-lite"/>
    </source>
</evidence>
<dbReference type="PANTHER" id="PTHR16515:SF59">
    <property type="entry name" value="PR DOMAIN ZINC FINGER PROTEIN 1"/>
    <property type="match status" value="1"/>
</dbReference>
<feature type="domain" description="C2H2-type" evidence="9">
    <location>
        <begin position="325"/>
        <end position="352"/>
    </location>
</feature>
<dbReference type="KEGG" id="hro:HELRODRAFT_105412"/>
<gene>
    <name evidence="12" type="primary">20194748</name>
    <name evidence="11" type="ORF">HELRODRAFT_105412</name>
</gene>
<dbReference type="Gene3D" id="3.30.160.60">
    <property type="entry name" value="Classic Zinc Finger"/>
    <property type="match status" value="2"/>
</dbReference>
<evidence type="ECO:0000256" key="6">
    <source>
        <dbReference type="ARBA" id="ARBA00023163"/>
    </source>
</evidence>
<dbReference type="Pfam" id="PF21549">
    <property type="entry name" value="PRDM2_PR"/>
    <property type="match status" value="1"/>
</dbReference>
<name>T1EDU6_HELRO</name>
<evidence type="ECO:0000313" key="13">
    <source>
        <dbReference type="Proteomes" id="UP000015101"/>
    </source>
</evidence>
<feature type="domain" description="SET" evidence="10">
    <location>
        <begin position="117"/>
        <end position="240"/>
    </location>
</feature>
<dbReference type="GO" id="GO:0008270">
    <property type="term" value="F:zinc ion binding"/>
    <property type="evidence" value="ECO:0007669"/>
    <property type="project" value="UniProtKB-KW"/>
</dbReference>
<dbReference type="SUPFAM" id="SSF82199">
    <property type="entry name" value="SET domain"/>
    <property type="match status" value="1"/>
</dbReference>
<dbReference type="PANTHER" id="PTHR16515">
    <property type="entry name" value="PR DOMAIN ZINC FINGER PROTEIN"/>
    <property type="match status" value="1"/>
</dbReference>
<dbReference type="AlphaFoldDB" id="T1EDU6"/>
<accession>T1EDU6</accession>
<evidence type="ECO:0000256" key="7">
    <source>
        <dbReference type="PROSITE-ProRule" id="PRU00042"/>
    </source>
</evidence>
<dbReference type="Pfam" id="PF00096">
    <property type="entry name" value="zf-C2H2"/>
    <property type="match status" value="1"/>
</dbReference>
<dbReference type="CTD" id="20194748"/>
<reference evidence="12" key="3">
    <citation type="submission" date="2015-06" db="UniProtKB">
        <authorList>
            <consortium name="EnsemblMetazoa"/>
        </authorList>
    </citation>
    <scope>IDENTIFICATION</scope>
</reference>
<dbReference type="Gene3D" id="2.170.270.10">
    <property type="entry name" value="SET domain"/>
    <property type="match status" value="1"/>
</dbReference>
<keyword evidence="13" id="KW-1185">Reference proteome</keyword>
<evidence type="ECO:0000256" key="3">
    <source>
        <dbReference type="ARBA" id="ARBA00022771"/>
    </source>
</evidence>
<evidence type="ECO:0000256" key="4">
    <source>
        <dbReference type="ARBA" id="ARBA00022833"/>
    </source>
</evidence>
<feature type="domain" description="C2H2-type" evidence="9">
    <location>
        <begin position="353"/>
        <end position="380"/>
    </location>
</feature>
<dbReference type="InParanoid" id="T1EDU6"/>
<dbReference type="FunFam" id="3.30.160.60:FF:000624">
    <property type="entry name" value="zinc finger protein 697"/>
    <property type="match status" value="1"/>
</dbReference>
<dbReference type="InterPro" id="IPR036236">
    <property type="entry name" value="Znf_C2H2_sf"/>
</dbReference>
<dbReference type="EMBL" id="KB095811">
    <property type="protein sequence ID" value="ESO12583.1"/>
    <property type="molecule type" value="Genomic_DNA"/>
</dbReference>
<dbReference type="PROSITE" id="PS50280">
    <property type="entry name" value="SET"/>
    <property type="match status" value="1"/>
</dbReference>
<organism evidence="12 13">
    <name type="scientific">Helobdella robusta</name>
    <name type="common">Californian leech</name>
    <dbReference type="NCBI Taxonomy" id="6412"/>
    <lineage>
        <taxon>Eukaryota</taxon>
        <taxon>Metazoa</taxon>
        <taxon>Spiralia</taxon>
        <taxon>Lophotrochozoa</taxon>
        <taxon>Annelida</taxon>
        <taxon>Clitellata</taxon>
        <taxon>Hirudinea</taxon>
        <taxon>Rhynchobdellida</taxon>
        <taxon>Glossiphoniidae</taxon>
        <taxon>Helobdella</taxon>
    </lineage>
</organism>
<feature type="region of interest" description="Disordered" evidence="8">
    <location>
        <begin position="49"/>
        <end position="71"/>
    </location>
</feature>
<dbReference type="InterPro" id="IPR046341">
    <property type="entry name" value="SET_dom_sf"/>
</dbReference>
<dbReference type="PROSITE" id="PS50157">
    <property type="entry name" value="ZINC_FINGER_C2H2_2"/>
    <property type="match status" value="2"/>
</dbReference>
<dbReference type="GeneID" id="20194748"/>
<dbReference type="eggNOG" id="KOG2461">
    <property type="taxonomic scope" value="Eukaryota"/>
</dbReference>
<keyword evidence="3 7" id="KW-0863">Zinc-finger</keyword>
<evidence type="ECO:0000256" key="5">
    <source>
        <dbReference type="ARBA" id="ARBA00023015"/>
    </source>
</evidence>
<dbReference type="PROSITE" id="PS00028">
    <property type="entry name" value="ZINC_FINGER_C2H2_1"/>
    <property type="match status" value="2"/>
</dbReference>
<dbReference type="SUPFAM" id="SSF57667">
    <property type="entry name" value="beta-beta-alpha zinc fingers"/>
    <property type="match status" value="1"/>
</dbReference>
<reference evidence="11 13" key="2">
    <citation type="journal article" date="2013" name="Nature">
        <title>Insights into bilaterian evolution from three spiralian genomes.</title>
        <authorList>
            <person name="Simakov O."/>
            <person name="Marletaz F."/>
            <person name="Cho S.J."/>
            <person name="Edsinger-Gonzales E."/>
            <person name="Havlak P."/>
            <person name="Hellsten U."/>
            <person name="Kuo D.H."/>
            <person name="Larsson T."/>
            <person name="Lv J."/>
            <person name="Arendt D."/>
            <person name="Savage R."/>
            <person name="Osoegawa K."/>
            <person name="de Jong P."/>
            <person name="Grimwood J."/>
            <person name="Chapman J.A."/>
            <person name="Shapiro H."/>
            <person name="Aerts A."/>
            <person name="Otillar R.P."/>
            <person name="Terry A.Y."/>
            <person name="Boore J.L."/>
            <person name="Grigoriev I.V."/>
            <person name="Lindberg D.R."/>
            <person name="Seaver E.C."/>
            <person name="Weisblat D.A."/>
            <person name="Putnam N.H."/>
            <person name="Rokhsar D.S."/>
        </authorList>
    </citation>
    <scope>NUCLEOTIDE SEQUENCE</scope>
</reference>
<keyword evidence="2" id="KW-0677">Repeat</keyword>
<dbReference type="EMBL" id="AMQM01000199">
    <property type="status" value="NOT_ANNOTATED_CDS"/>
    <property type="molecule type" value="Genomic_DNA"/>
</dbReference>
<keyword evidence="5" id="KW-0805">Transcription regulation</keyword>
<reference evidence="13" key="1">
    <citation type="submission" date="2012-12" db="EMBL/GenBank/DDBJ databases">
        <authorList>
            <person name="Hellsten U."/>
            <person name="Grimwood J."/>
            <person name="Chapman J.A."/>
            <person name="Shapiro H."/>
            <person name="Aerts A."/>
            <person name="Otillar R.P."/>
            <person name="Terry A.Y."/>
            <person name="Boore J.L."/>
            <person name="Simakov O."/>
            <person name="Marletaz F."/>
            <person name="Cho S.-J."/>
            <person name="Edsinger-Gonzales E."/>
            <person name="Havlak P."/>
            <person name="Kuo D.-H."/>
            <person name="Larsson T."/>
            <person name="Lv J."/>
            <person name="Arendt D."/>
            <person name="Savage R."/>
            <person name="Osoegawa K."/>
            <person name="de Jong P."/>
            <person name="Lindberg D.R."/>
            <person name="Seaver E.C."/>
            <person name="Weisblat D.A."/>
            <person name="Putnam N.H."/>
            <person name="Grigoriev I.V."/>
            <person name="Rokhsar D.S."/>
        </authorList>
    </citation>
    <scope>NUCLEOTIDE SEQUENCE</scope>
</reference>
<feature type="compositionally biased region" description="Low complexity" evidence="8">
    <location>
        <begin position="49"/>
        <end position="69"/>
    </location>
</feature>
<evidence type="ECO:0000313" key="11">
    <source>
        <dbReference type="EMBL" id="ESO12583.1"/>
    </source>
</evidence>
<dbReference type="InterPro" id="IPR013087">
    <property type="entry name" value="Znf_C2H2_type"/>
</dbReference>
<dbReference type="EnsemblMetazoa" id="HelroT105412">
    <property type="protein sequence ID" value="HelroP105412"/>
    <property type="gene ID" value="HelroG105412"/>
</dbReference>
<evidence type="ECO:0000259" key="9">
    <source>
        <dbReference type="PROSITE" id="PS50157"/>
    </source>
</evidence>
<sequence length="382" mass="43627">MWKYGDFLPSLLSSLSPTAPQATSHDLSDSSLNHYKYWFPGVSTSSSSLVTPPSQSSPSSTTSFFQSSPAIPPHKNCEKIWRPYEEPTEEDWLKDATWTINDQARKNTPLSYATLPQGLIFYPSSPNYNTMGVWTTKPIMKGSRFGPLKGRIISEGEMLSLKRGVCYRSDLWPIFSSPQSITISHYLDTSNLIASNWMRFVSFSSLSSSQNLLACQFQDFVYFFATEDIPQGAELRVWFHPQYMHRILHSSYIHYLLKDEKTSSHNFPLKQNIKEEKEDPPTTTPPSELPPISTDSKKCTEPQLKGKGHSSLGYELRRVDGKLIYECNFCKKICGQLSNLKTHLFIHTGERPFACPHCNKTFTQKAHLDKHKLTHLRSKHYK</sequence>
<keyword evidence="4" id="KW-0862">Zinc</keyword>
<keyword evidence="1" id="KW-0479">Metal-binding</keyword>
<evidence type="ECO:0000256" key="1">
    <source>
        <dbReference type="ARBA" id="ARBA00022723"/>
    </source>
</evidence>
<feature type="region of interest" description="Disordered" evidence="8">
    <location>
        <begin position="271"/>
        <end position="309"/>
    </location>
</feature>
<evidence type="ECO:0000256" key="2">
    <source>
        <dbReference type="ARBA" id="ARBA00022737"/>
    </source>
</evidence>
<evidence type="ECO:0000259" key="10">
    <source>
        <dbReference type="PROSITE" id="PS50280"/>
    </source>
</evidence>
<dbReference type="OrthoDB" id="654211at2759"/>
<dbReference type="InterPro" id="IPR050331">
    <property type="entry name" value="Zinc_finger"/>
</dbReference>
<dbReference type="RefSeq" id="XP_009009303.1">
    <property type="nucleotide sequence ID" value="XM_009011055.1"/>
</dbReference>